<dbReference type="Proteomes" id="UP000018851">
    <property type="component" value="Chromosome"/>
</dbReference>
<keyword evidence="2" id="KW-1185">Reference proteome</keyword>
<name>W0AER7_9SPHN</name>
<dbReference type="AlphaFoldDB" id="W0AER7"/>
<dbReference type="InterPro" id="IPR006311">
    <property type="entry name" value="TAT_signal"/>
</dbReference>
<dbReference type="KEGG" id="ssan:NX02_23970"/>
<dbReference type="PANTHER" id="PTHR43737:SF1">
    <property type="entry name" value="DUF1501 DOMAIN-CONTAINING PROTEIN"/>
    <property type="match status" value="1"/>
</dbReference>
<dbReference type="STRING" id="1123269.NX02_23970"/>
<reference evidence="1 2" key="1">
    <citation type="submission" date="2013-07" db="EMBL/GenBank/DDBJ databases">
        <title>Completed genome of Sphingomonas sanxanigenens NX02.</title>
        <authorList>
            <person name="Ma T."/>
            <person name="Huang H."/>
            <person name="Wu M."/>
            <person name="Li X."/>
            <person name="Li G."/>
        </authorList>
    </citation>
    <scope>NUCLEOTIDE SEQUENCE [LARGE SCALE GENOMIC DNA]</scope>
    <source>
        <strain evidence="1 2">NX02</strain>
    </source>
</reference>
<dbReference type="PATRIC" id="fig|1123269.5.peg.4696"/>
<organism evidence="1 2">
    <name type="scientific">Sphingomonas sanxanigenens DSM 19645 = NX02</name>
    <dbReference type="NCBI Taxonomy" id="1123269"/>
    <lineage>
        <taxon>Bacteria</taxon>
        <taxon>Pseudomonadati</taxon>
        <taxon>Pseudomonadota</taxon>
        <taxon>Alphaproteobacteria</taxon>
        <taxon>Sphingomonadales</taxon>
        <taxon>Sphingomonadaceae</taxon>
        <taxon>Sphingomonas</taxon>
    </lineage>
</organism>
<gene>
    <name evidence="1" type="ORF">NX02_23970</name>
</gene>
<protein>
    <recommendedName>
        <fullName evidence="3">DUF1501 domain-containing protein</fullName>
    </recommendedName>
</protein>
<dbReference type="PANTHER" id="PTHR43737">
    <property type="entry name" value="BLL7424 PROTEIN"/>
    <property type="match status" value="1"/>
</dbReference>
<proteinExistence type="predicted"/>
<evidence type="ECO:0008006" key="3">
    <source>
        <dbReference type="Google" id="ProtNLM"/>
    </source>
</evidence>
<dbReference type="HOGENOM" id="CLU_032896_3_1_5"/>
<evidence type="ECO:0000313" key="1">
    <source>
        <dbReference type="EMBL" id="AHE56404.1"/>
    </source>
</evidence>
<dbReference type="EMBL" id="CP006644">
    <property type="protein sequence ID" value="AHE56404.1"/>
    <property type="molecule type" value="Genomic_DNA"/>
</dbReference>
<accession>W0AER7</accession>
<sequence length="385" mass="39856">MSMITRRALIAAGAAGGLGYALLPGFSVAAAATDQRFIFIIMRGAADGLSIVAPTGDPDFAAARGGRNVDSTGGARLDPMFTLHPSLVEMGKLYQANEALFVHAVASPYRDRSHFDGQNVLETGGESPYVLKDGWLNRMLALLPVDESRALAIAPAVPMALRGPRPVETYAAGPQPRVTDDLLARVGRMYQGDAELDEVWARAQSTRALAGDLGADAGRNAIALGALAGKLLGAESGPRIAMIETGGWDTHVSQRSRLEGQLKGLDGMIAALRTGLGPAWRRTTVLVATEFGRTVAINGTGGTDHGTASVAMLLGGAVKGGRVIADWPGLKPAALYEGRDLKPTESLHGVIAGAVAGHFGLEPKRVVAGLFPGSPASATEGLARA</sequence>
<evidence type="ECO:0000313" key="2">
    <source>
        <dbReference type="Proteomes" id="UP000018851"/>
    </source>
</evidence>
<dbReference type="eggNOG" id="COG4102">
    <property type="taxonomic scope" value="Bacteria"/>
</dbReference>
<dbReference type="InterPro" id="IPR010869">
    <property type="entry name" value="DUF1501"/>
</dbReference>
<dbReference type="PROSITE" id="PS51318">
    <property type="entry name" value="TAT"/>
    <property type="match status" value="1"/>
</dbReference>
<dbReference type="Pfam" id="PF07394">
    <property type="entry name" value="DUF1501"/>
    <property type="match status" value="1"/>
</dbReference>